<protein>
    <recommendedName>
        <fullName evidence="4">PGF-CTERM sorting domain-containing protein</fullName>
    </recommendedName>
</protein>
<feature type="region of interest" description="Disordered" evidence="1">
    <location>
        <begin position="178"/>
        <end position="201"/>
    </location>
</feature>
<comment type="caution">
    <text evidence="2">The sequence shown here is derived from an EMBL/GenBank/DDBJ whole genome shotgun (WGS) entry which is preliminary data.</text>
</comment>
<proteinExistence type="predicted"/>
<feature type="compositionally biased region" description="Polar residues" evidence="1">
    <location>
        <begin position="178"/>
        <end position="195"/>
    </location>
</feature>
<dbReference type="RefSeq" id="WP_310901526.1">
    <property type="nucleotide sequence ID" value="NZ_JAMQOS010000005.1"/>
</dbReference>
<evidence type="ECO:0008006" key="4">
    <source>
        <dbReference type="Google" id="ProtNLM"/>
    </source>
</evidence>
<evidence type="ECO:0000313" key="2">
    <source>
        <dbReference type="EMBL" id="MDS0283696.1"/>
    </source>
</evidence>
<keyword evidence="3" id="KW-1185">Reference proteome</keyword>
<dbReference type="Proteomes" id="UP001268864">
    <property type="component" value="Unassembled WGS sequence"/>
</dbReference>
<reference evidence="2 3" key="1">
    <citation type="submission" date="2022-06" db="EMBL/GenBank/DDBJ databases">
        <title>Halomicroarcula sp. a new haloarchaeum isolate from saline soil.</title>
        <authorList>
            <person name="Strakova D."/>
            <person name="Galisteo C."/>
            <person name="Sanchez-Porro C."/>
            <person name="Ventosa A."/>
        </authorList>
    </citation>
    <scope>NUCLEOTIDE SEQUENCE [LARGE SCALE GENOMIC DNA]</scope>
    <source>
        <strain evidence="2 3">S3CR25-11</strain>
    </source>
</reference>
<name>A0ABU2FSF5_9EURY</name>
<sequence>MRYKALTLVVAALLALGAGGVTAASLTNPTADAASADALPANYTVDVVNPDGVSDEAAEQAIETAWANDDVRSHLDGTDAVHFEVWASELDDDTVYVDVAPIDSPEETLVRAHVDVARQTVTATDEPVTLDASNATSITASGEGNVSVNGTDYELNPDAETPAENATRYTAEQSTEFQINASAADSQSAFRVTTDTSEDDP</sequence>
<dbReference type="EMBL" id="JAMQOS010000005">
    <property type="protein sequence ID" value="MDS0283696.1"/>
    <property type="molecule type" value="Genomic_DNA"/>
</dbReference>
<accession>A0ABU2FSF5</accession>
<evidence type="ECO:0000313" key="3">
    <source>
        <dbReference type="Proteomes" id="UP001268864"/>
    </source>
</evidence>
<evidence type="ECO:0000256" key="1">
    <source>
        <dbReference type="SAM" id="MobiDB-lite"/>
    </source>
</evidence>
<gene>
    <name evidence="2" type="ORF">NDI86_16335</name>
</gene>
<organism evidence="2 3">
    <name type="scientific">Haloarcula onubensis</name>
    <dbReference type="NCBI Taxonomy" id="2950539"/>
    <lineage>
        <taxon>Archaea</taxon>
        <taxon>Methanobacteriati</taxon>
        <taxon>Methanobacteriota</taxon>
        <taxon>Stenosarchaea group</taxon>
        <taxon>Halobacteria</taxon>
        <taxon>Halobacteriales</taxon>
        <taxon>Haloarculaceae</taxon>
        <taxon>Haloarcula</taxon>
    </lineage>
</organism>